<evidence type="ECO:0000256" key="1">
    <source>
        <dbReference type="ARBA" id="ARBA00022617"/>
    </source>
</evidence>
<organism evidence="6 7">
    <name type="scientific">Amycolatopsis antarctica</name>
    <dbReference type="NCBI Taxonomy" id="1854586"/>
    <lineage>
        <taxon>Bacteria</taxon>
        <taxon>Bacillati</taxon>
        <taxon>Actinomycetota</taxon>
        <taxon>Actinomycetes</taxon>
        <taxon>Pseudonocardiales</taxon>
        <taxon>Pseudonocardiaceae</taxon>
        <taxon>Amycolatopsis</taxon>
    </lineage>
</organism>
<dbReference type="Gene3D" id="1.20.910.10">
    <property type="entry name" value="Heme oxygenase-like"/>
    <property type="match status" value="1"/>
</dbReference>
<comment type="caution">
    <text evidence="6">The sequence shown here is derived from an EMBL/GenBank/DDBJ whole genome shotgun (WGS) entry which is preliminary data.</text>
</comment>
<name>A0A263CXA0_9PSEU</name>
<dbReference type="InParanoid" id="A0A263CXA0"/>
<feature type="binding site" evidence="4">
    <location>
        <position position="135"/>
    </location>
    <ligand>
        <name>heme b</name>
        <dbReference type="ChEBI" id="CHEBI:60344"/>
    </ligand>
</feature>
<proteinExistence type="predicted"/>
<keyword evidence="3 5" id="KW-0408">Iron</keyword>
<dbReference type="SUPFAM" id="SSF48613">
    <property type="entry name" value="Heme oxygenase-like"/>
    <property type="match status" value="1"/>
</dbReference>
<feature type="binding site" evidence="4">
    <location>
        <position position="20"/>
    </location>
    <ligand>
        <name>heme b</name>
        <dbReference type="ChEBI" id="CHEBI:60344"/>
    </ligand>
</feature>
<dbReference type="PRINTS" id="PR00088">
    <property type="entry name" value="HAEMOXYGNASE"/>
</dbReference>
<dbReference type="RefSeq" id="WP_094865380.1">
    <property type="nucleotide sequence ID" value="NZ_NKYE01000019.1"/>
</dbReference>
<protein>
    <submittedName>
        <fullName evidence="6">Biliverdin-producing heme oxygenase</fullName>
    </submittedName>
</protein>
<dbReference type="GO" id="GO:0042167">
    <property type="term" value="P:heme catabolic process"/>
    <property type="evidence" value="ECO:0007669"/>
    <property type="project" value="TreeGrafter"/>
</dbReference>
<keyword evidence="1 4" id="KW-0349">Heme</keyword>
<dbReference type="InterPro" id="IPR002051">
    <property type="entry name" value="Haem_Oase"/>
</dbReference>
<keyword evidence="7" id="KW-1185">Reference proteome</keyword>
<dbReference type="InterPro" id="IPR016053">
    <property type="entry name" value="Haem_Oase-like"/>
</dbReference>
<dbReference type="GO" id="GO:0006788">
    <property type="term" value="P:heme oxidation"/>
    <property type="evidence" value="ECO:0007669"/>
    <property type="project" value="InterPro"/>
</dbReference>
<dbReference type="GO" id="GO:0006979">
    <property type="term" value="P:response to oxidative stress"/>
    <property type="evidence" value="ECO:0007669"/>
    <property type="project" value="TreeGrafter"/>
</dbReference>
<dbReference type="InterPro" id="IPR016084">
    <property type="entry name" value="Haem_Oase-like_multi-hlx"/>
</dbReference>
<evidence type="ECO:0000313" key="6">
    <source>
        <dbReference type="EMBL" id="OZM70568.1"/>
    </source>
</evidence>
<dbReference type="GO" id="GO:0046872">
    <property type="term" value="F:metal ion binding"/>
    <property type="evidence" value="ECO:0007669"/>
    <property type="project" value="UniProtKB-KW"/>
</dbReference>
<dbReference type="GO" id="GO:0020037">
    <property type="term" value="F:heme binding"/>
    <property type="evidence" value="ECO:0007669"/>
    <property type="project" value="TreeGrafter"/>
</dbReference>
<feature type="binding site" evidence="4">
    <location>
        <position position="182"/>
    </location>
    <ligand>
        <name>heme b</name>
        <dbReference type="ChEBI" id="CHEBI:60344"/>
    </ligand>
</feature>
<dbReference type="Proteomes" id="UP000242444">
    <property type="component" value="Unassembled WGS sequence"/>
</dbReference>
<dbReference type="AlphaFoldDB" id="A0A263CXA0"/>
<evidence type="ECO:0000313" key="7">
    <source>
        <dbReference type="Proteomes" id="UP000242444"/>
    </source>
</evidence>
<sequence length="226" mass="25735">MASTTAPSELDARPFSKVLRESTRAVHEKANHSTYMDALLGGELQLADYTRLAVQYYFIYRTIEQVSDRMTGDEVGSRFVFDELRRLPSLRRDLAYLVGADWESAIEPLPATMAYCQRIREVSAEWAGGYVAHHYTRYLGDIAGGQIIRRLLENTYGVQGPGTLFYHFDRLDSAPAFRDRYRARLDAAPWSEAERERVVAETLIAFECNVAVFDELDAEIGERTHP</sequence>
<dbReference type="PIRSF" id="PIRSF000343">
    <property type="entry name" value="Haem_Oase"/>
    <property type="match status" value="1"/>
</dbReference>
<dbReference type="OrthoDB" id="5493802at2"/>
<dbReference type="PANTHER" id="PTHR10720:SF0">
    <property type="entry name" value="HEME OXYGENASE"/>
    <property type="match status" value="1"/>
</dbReference>
<accession>A0A263CXA0</accession>
<evidence type="ECO:0000256" key="3">
    <source>
        <dbReference type="ARBA" id="ARBA00023004"/>
    </source>
</evidence>
<gene>
    <name evidence="6" type="ORF">CFN78_24500</name>
</gene>
<dbReference type="GO" id="GO:0004392">
    <property type="term" value="F:heme oxygenase (decyclizing) activity"/>
    <property type="evidence" value="ECO:0007669"/>
    <property type="project" value="InterPro"/>
</dbReference>
<dbReference type="PANTHER" id="PTHR10720">
    <property type="entry name" value="HEME OXYGENASE"/>
    <property type="match status" value="1"/>
</dbReference>
<dbReference type="CDD" id="cd19165">
    <property type="entry name" value="HemeO"/>
    <property type="match status" value="1"/>
</dbReference>
<reference evidence="6 7" key="1">
    <citation type="submission" date="2017-07" db="EMBL/GenBank/DDBJ databases">
        <title>Amycolatopsis antarcticus sp. nov., isolated from the surface of an Antarcticus brown macroalga.</title>
        <authorList>
            <person name="Wang J."/>
            <person name="Leiva S."/>
            <person name="Huang J."/>
            <person name="Huang Y."/>
        </authorList>
    </citation>
    <scope>NUCLEOTIDE SEQUENCE [LARGE SCALE GENOMIC DNA]</scope>
    <source>
        <strain evidence="6 7">AU-G6</strain>
    </source>
</reference>
<dbReference type="EMBL" id="NKYE01000019">
    <property type="protein sequence ID" value="OZM70568.1"/>
    <property type="molecule type" value="Genomic_DNA"/>
</dbReference>
<evidence type="ECO:0000256" key="4">
    <source>
        <dbReference type="PIRSR" id="PIRSR000343-1"/>
    </source>
</evidence>
<feature type="binding site" description="axial binding residue" evidence="5">
    <location>
        <position position="27"/>
    </location>
    <ligand>
        <name>heme b</name>
        <dbReference type="ChEBI" id="CHEBI:60344"/>
    </ligand>
    <ligandPart>
        <name>Fe</name>
        <dbReference type="ChEBI" id="CHEBI:18248"/>
    </ligandPart>
</feature>
<dbReference type="Pfam" id="PF01126">
    <property type="entry name" value="Heme_oxygenase"/>
    <property type="match status" value="1"/>
</dbReference>
<evidence type="ECO:0000256" key="2">
    <source>
        <dbReference type="ARBA" id="ARBA00022723"/>
    </source>
</evidence>
<evidence type="ECO:0000256" key="5">
    <source>
        <dbReference type="PIRSR" id="PIRSR000343-2"/>
    </source>
</evidence>
<keyword evidence="2 5" id="KW-0479">Metal-binding</keyword>